<name>A0A0F6AAQ9_9GAMM</name>
<dbReference type="SUPFAM" id="SSF51261">
    <property type="entry name" value="Duplicated hybrid motif"/>
    <property type="match status" value="1"/>
</dbReference>
<evidence type="ECO:0000259" key="2">
    <source>
        <dbReference type="Pfam" id="PF01551"/>
    </source>
</evidence>
<evidence type="ECO:0000256" key="1">
    <source>
        <dbReference type="SAM" id="Phobius"/>
    </source>
</evidence>
<organism evidence="3 4">
    <name type="scientific">Pseudoalteromonas luteoviolacea S4054</name>
    <dbReference type="NCBI Taxonomy" id="1129367"/>
    <lineage>
        <taxon>Bacteria</taxon>
        <taxon>Pseudomonadati</taxon>
        <taxon>Pseudomonadota</taxon>
        <taxon>Gammaproteobacteria</taxon>
        <taxon>Alteromonadales</taxon>
        <taxon>Pseudoalteromonadaceae</taxon>
        <taxon>Pseudoalteromonas</taxon>
    </lineage>
</organism>
<dbReference type="CDD" id="cd12797">
    <property type="entry name" value="M23_peptidase"/>
    <property type="match status" value="1"/>
</dbReference>
<keyword evidence="1" id="KW-1133">Transmembrane helix</keyword>
<dbReference type="GO" id="GO:0004222">
    <property type="term" value="F:metalloendopeptidase activity"/>
    <property type="evidence" value="ECO:0007669"/>
    <property type="project" value="TreeGrafter"/>
</dbReference>
<dbReference type="AlphaFoldDB" id="A0A0F6AAQ9"/>
<dbReference type="PANTHER" id="PTHR21666:SF268">
    <property type="entry name" value="PEPTIDASE M23 DOMAIN-CONTAINING PROTEIN"/>
    <property type="match status" value="1"/>
</dbReference>
<evidence type="ECO:0000313" key="3">
    <source>
        <dbReference type="EMBL" id="KKE82911.1"/>
    </source>
</evidence>
<dbReference type="InterPro" id="IPR011055">
    <property type="entry name" value="Dup_hybrid_motif"/>
</dbReference>
<gene>
    <name evidence="3" type="ORF">N479_15995</name>
</gene>
<dbReference type="PATRIC" id="fig|1129367.4.peg.3171"/>
<dbReference type="EMBL" id="AUXW01000155">
    <property type="protein sequence ID" value="KKE82911.1"/>
    <property type="molecule type" value="Genomic_DNA"/>
</dbReference>
<protein>
    <recommendedName>
        <fullName evidence="2">M23ase beta-sheet core domain-containing protein</fullName>
    </recommendedName>
</protein>
<evidence type="ECO:0000313" key="4">
    <source>
        <dbReference type="Proteomes" id="UP000033434"/>
    </source>
</evidence>
<comment type="caution">
    <text evidence="3">The sequence shown here is derived from an EMBL/GenBank/DDBJ whole genome shotgun (WGS) entry which is preliminary data.</text>
</comment>
<feature type="domain" description="M23ase beta-sheet core" evidence="2">
    <location>
        <begin position="79"/>
        <end position="166"/>
    </location>
</feature>
<keyword evidence="1" id="KW-0812">Transmembrane</keyword>
<proteinExistence type="predicted"/>
<sequence>MFFRAFYATKLFCFRCGLVGKNFKDGCVRYLKYLLFVVTFIILIGLLLPEKLHIPVRGASVHDWHQETFWYAPWGSSGVHKGIDIFGKKGTDVLSASDGVVLYSGQFSKGGKVVIVLGPKWRVHYYAHLESVITFAGQWLSSGQPIGSLGDTGNAKGKPAHVHYSILSLIPLPWLVTFEIQGWKKMFYLDPSKVLVE</sequence>
<feature type="transmembrane region" description="Helical" evidence="1">
    <location>
        <begin position="30"/>
        <end position="48"/>
    </location>
</feature>
<accession>A0A0F6AAQ9</accession>
<reference evidence="3 4" key="1">
    <citation type="journal article" date="2015" name="BMC Genomics">
        <title>Genome mining reveals unlocked bioactive potential of marine Gram-negative bacteria.</title>
        <authorList>
            <person name="Machado H."/>
            <person name="Sonnenschein E.C."/>
            <person name="Melchiorsen J."/>
            <person name="Gram L."/>
        </authorList>
    </citation>
    <scope>NUCLEOTIDE SEQUENCE [LARGE SCALE GENOMIC DNA]</scope>
    <source>
        <strain evidence="3 4">S4054</strain>
    </source>
</reference>
<dbReference type="InterPro" id="IPR050570">
    <property type="entry name" value="Cell_wall_metabolism_enzyme"/>
</dbReference>
<dbReference type="PANTHER" id="PTHR21666">
    <property type="entry name" value="PEPTIDASE-RELATED"/>
    <property type="match status" value="1"/>
</dbReference>
<dbReference type="Pfam" id="PF01551">
    <property type="entry name" value="Peptidase_M23"/>
    <property type="match status" value="1"/>
</dbReference>
<dbReference type="Gene3D" id="2.70.70.10">
    <property type="entry name" value="Glucose Permease (Domain IIA)"/>
    <property type="match status" value="1"/>
</dbReference>
<dbReference type="InterPro" id="IPR016047">
    <property type="entry name" value="M23ase_b-sheet_dom"/>
</dbReference>
<keyword evidence="1" id="KW-0472">Membrane</keyword>
<dbReference type="Proteomes" id="UP000033434">
    <property type="component" value="Unassembled WGS sequence"/>
</dbReference>